<accession>A0A229P2S8</accession>
<protein>
    <submittedName>
        <fullName evidence="7">Iron permease FTR1 family protein</fullName>
    </submittedName>
</protein>
<evidence type="ECO:0000256" key="2">
    <source>
        <dbReference type="ARBA" id="ARBA00008333"/>
    </source>
</evidence>
<feature type="transmembrane region" description="Helical" evidence="6">
    <location>
        <begin position="464"/>
        <end position="482"/>
    </location>
</feature>
<dbReference type="GO" id="GO:0033573">
    <property type="term" value="C:high-affinity iron permease complex"/>
    <property type="evidence" value="ECO:0007669"/>
    <property type="project" value="InterPro"/>
</dbReference>
<reference evidence="7 8" key="1">
    <citation type="submission" date="2017-07" db="EMBL/GenBank/DDBJ databases">
        <title>Paenibacillus herberti R33 genome sequencing and assembly.</title>
        <authorList>
            <person name="Su W."/>
        </authorList>
    </citation>
    <scope>NUCLEOTIDE SEQUENCE [LARGE SCALE GENOMIC DNA]</scope>
    <source>
        <strain evidence="7 8">R33</strain>
    </source>
</reference>
<feature type="transmembrane region" description="Helical" evidence="6">
    <location>
        <begin position="306"/>
        <end position="325"/>
    </location>
</feature>
<comment type="caution">
    <text evidence="7">The sequence shown here is derived from an EMBL/GenBank/DDBJ whole genome shotgun (WGS) entry which is preliminary data.</text>
</comment>
<keyword evidence="3 6" id="KW-0812">Transmembrane</keyword>
<dbReference type="GO" id="GO:0015093">
    <property type="term" value="F:ferrous iron transmembrane transporter activity"/>
    <property type="evidence" value="ECO:0007669"/>
    <property type="project" value="TreeGrafter"/>
</dbReference>
<feature type="transmembrane region" description="Helical" evidence="6">
    <location>
        <begin position="271"/>
        <end position="294"/>
    </location>
</feature>
<keyword evidence="8" id="KW-1185">Reference proteome</keyword>
<sequence length="498" mass="53914">MRCNWAQIGTNRLLISLALVFILLMGQGIRTTNVFAVGTDSVATSVTSAADRLYAALQEQNRVEAEPAFKAVKKWWTLNKAKVKSNSLELALEIDKHIAALSLALLTEDVPKATDAAAELSFSLHAYEDGAYTNTDREIEFPLSAYITQLQLAKQLADKQDWAGAGKLVKQLQNRWLSVEGDVVSRSQTVYNHTERDLVLVDAYLTNEDQRPQAAAVLERMAQSLSPLAQKGYSWWDAALIPFREGLEAVLVISALSVAAERSNSRKAKRWIVGGTSAGIILCIAAGLVVAMLISTAAIGSGNSKLNGWTGIVSSLLLLYVSYWLHRNADIQRWNHFLKGQTSKASSTGHALGFGLLAFFAIVREGLETVLFLVGLAGRMPAGTIIAGLAAGFGLLAIVALLMRLAGSRIPVRPLFIVSSLVVFYLCFKFLGSGIHSLQMAGVIPSSVSDYLPELASISLYPSWYSTLPQLVLVLLALAALLPKRSRGVEKLQDQSAT</sequence>
<keyword evidence="5 6" id="KW-0472">Membrane</keyword>
<evidence type="ECO:0000256" key="3">
    <source>
        <dbReference type="ARBA" id="ARBA00022692"/>
    </source>
</evidence>
<feature type="transmembrane region" description="Helical" evidence="6">
    <location>
        <begin position="383"/>
        <end position="403"/>
    </location>
</feature>
<evidence type="ECO:0000256" key="1">
    <source>
        <dbReference type="ARBA" id="ARBA00004141"/>
    </source>
</evidence>
<dbReference type="InterPro" id="IPR004923">
    <property type="entry name" value="FTR1/Fip1/EfeU"/>
</dbReference>
<feature type="transmembrane region" description="Helical" evidence="6">
    <location>
        <begin position="345"/>
        <end position="363"/>
    </location>
</feature>
<gene>
    <name evidence="7" type="ORF">CGZ75_06065</name>
</gene>
<dbReference type="OrthoDB" id="8215804at2"/>
<evidence type="ECO:0000256" key="5">
    <source>
        <dbReference type="ARBA" id="ARBA00023136"/>
    </source>
</evidence>
<feature type="transmembrane region" description="Helical" evidence="6">
    <location>
        <begin position="415"/>
        <end position="444"/>
    </location>
</feature>
<dbReference type="PANTHER" id="PTHR31632">
    <property type="entry name" value="IRON TRANSPORTER FTH1"/>
    <property type="match status" value="1"/>
</dbReference>
<comment type="subcellular location">
    <subcellularLocation>
        <location evidence="1">Membrane</location>
        <topology evidence="1">Multi-pass membrane protein</topology>
    </subcellularLocation>
</comment>
<keyword evidence="4 6" id="KW-1133">Transmembrane helix</keyword>
<organism evidence="7 8">
    <name type="scientific">Paenibacillus herberti</name>
    <dbReference type="NCBI Taxonomy" id="1619309"/>
    <lineage>
        <taxon>Bacteria</taxon>
        <taxon>Bacillati</taxon>
        <taxon>Bacillota</taxon>
        <taxon>Bacilli</taxon>
        <taxon>Bacillales</taxon>
        <taxon>Paenibacillaceae</taxon>
        <taxon>Paenibacillus</taxon>
    </lineage>
</organism>
<evidence type="ECO:0000256" key="6">
    <source>
        <dbReference type="SAM" id="Phobius"/>
    </source>
</evidence>
<dbReference type="Pfam" id="PF03239">
    <property type="entry name" value="FTR1"/>
    <property type="match status" value="1"/>
</dbReference>
<name>A0A229P2S8_9BACL</name>
<proteinExistence type="inferred from homology"/>
<evidence type="ECO:0000313" key="8">
    <source>
        <dbReference type="Proteomes" id="UP000215145"/>
    </source>
</evidence>
<dbReference type="AlphaFoldDB" id="A0A229P2S8"/>
<comment type="similarity">
    <text evidence="2">Belongs to the oxidase-dependent Fe transporter (OFeT) (TC 9.A.10.1) family.</text>
</comment>
<dbReference type="EMBL" id="NMUQ01000001">
    <property type="protein sequence ID" value="OXM16254.1"/>
    <property type="molecule type" value="Genomic_DNA"/>
</dbReference>
<evidence type="ECO:0000256" key="4">
    <source>
        <dbReference type="ARBA" id="ARBA00022989"/>
    </source>
</evidence>
<evidence type="ECO:0000313" key="7">
    <source>
        <dbReference type="EMBL" id="OXM16254.1"/>
    </source>
</evidence>
<dbReference type="Proteomes" id="UP000215145">
    <property type="component" value="Unassembled WGS sequence"/>
</dbReference>
<dbReference type="PANTHER" id="PTHR31632:SF2">
    <property type="entry name" value="PLASMA MEMBRANE IRON PERMEASE"/>
    <property type="match status" value="1"/>
</dbReference>
<dbReference type="RefSeq" id="WP_089523338.1">
    <property type="nucleotide sequence ID" value="NZ_NMUQ01000001.1"/>
</dbReference>